<dbReference type="Proteomes" id="UP000256877">
    <property type="component" value="Unassembled WGS sequence"/>
</dbReference>
<evidence type="ECO:0000313" key="4">
    <source>
        <dbReference type="Proteomes" id="UP000256877"/>
    </source>
</evidence>
<evidence type="ECO:0000313" key="3">
    <source>
        <dbReference type="EMBL" id="RFA97661.1"/>
    </source>
</evidence>
<evidence type="ECO:0000313" key="2">
    <source>
        <dbReference type="EMBL" id="RFA95471.1"/>
    </source>
</evidence>
<dbReference type="Proteomes" id="UP000651120">
    <property type="component" value="Unassembled WGS sequence"/>
</dbReference>
<dbReference type="EMBL" id="NMUE01000022">
    <property type="protein sequence ID" value="RFA95471.1"/>
    <property type="molecule type" value="Genomic_DNA"/>
</dbReference>
<dbReference type="Proteomes" id="UP000257123">
    <property type="component" value="Unassembled WGS sequence"/>
</dbReference>
<reference evidence="4 5" key="1">
    <citation type="submission" date="2017-07" db="EMBL/GenBank/DDBJ databases">
        <title>Draft genome sequence of aerobic hyperthermophilic archaea, Pyrobaculum aerophilum YKB31 and YKB32.</title>
        <authorList>
            <person name="Mochizuki T."/>
            <person name="Berliner A.J."/>
            <person name="Yoshida-Takashima Y."/>
            <person name="Takaki Y."/>
            <person name="Nunoura T."/>
            <person name="Takai K."/>
        </authorList>
    </citation>
    <scope>NUCLEOTIDE SEQUENCE [LARGE SCALE GENOMIC DNA]</scope>
    <source>
        <strain evidence="2 5">YKB31</strain>
        <strain evidence="3 4">YKB32</strain>
    </source>
</reference>
<dbReference type="EMBL" id="NMUF01000023">
    <property type="protein sequence ID" value="RFA97661.1"/>
    <property type="molecule type" value="Genomic_DNA"/>
</dbReference>
<protein>
    <submittedName>
        <fullName evidence="3">Uncharacterized protein</fullName>
    </submittedName>
</protein>
<proteinExistence type="predicted"/>
<evidence type="ECO:0000313" key="5">
    <source>
        <dbReference type="Proteomes" id="UP000257123"/>
    </source>
</evidence>
<accession>A0A371R281</accession>
<dbReference type="AlphaFoldDB" id="A0A371R281"/>
<organism evidence="3 4">
    <name type="scientific">Pyrobaculum aerophilum</name>
    <dbReference type="NCBI Taxonomy" id="13773"/>
    <lineage>
        <taxon>Archaea</taxon>
        <taxon>Thermoproteota</taxon>
        <taxon>Thermoprotei</taxon>
        <taxon>Thermoproteales</taxon>
        <taxon>Thermoproteaceae</taxon>
        <taxon>Pyrobaculum</taxon>
    </lineage>
</organism>
<evidence type="ECO:0000313" key="1">
    <source>
        <dbReference type="EMBL" id="HII47810.1"/>
    </source>
</evidence>
<name>A0A371R281_9CREN</name>
<dbReference type="RefSeq" id="WP_116421296.1">
    <property type="nucleotide sequence ID" value="NZ_DAIOPL010000017.1"/>
</dbReference>
<sequence length="193" mass="21794">MSFEKNLLERIASYIPGYAGYKEKEIRRETDALLRRHISSILASAASQLVLAPADARAVAANPDARYLWDAVRAELDKVVQKIDKAPHGYVGFFDLVKVDEGVLEKVYNHDLALVEEAKKIADAVSALKNLRPGSAEWLDALRQIFALIKNFDAKIDERAKLLKAISEPPPQLWERGEEKKRSILDRLFKRGK</sequence>
<reference evidence="1" key="2">
    <citation type="journal article" date="2020" name="bioRxiv">
        <title>A rank-normalized archaeal taxonomy based on genome phylogeny resolves widespread incomplete and uneven classifications.</title>
        <authorList>
            <person name="Rinke C."/>
            <person name="Chuvochina M."/>
            <person name="Mussig A.J."/>
            <person name="Chaumeil P.-A."/>
            <person name="Waite D.W."/>
            <person name="Whitman W.B."/>
            <person name="Parks D.H."/>
            <person name="Hugenholtz P."/>
        </authorList>
    </citation>
    <scope>NUCLEOTIDE SEQUENCE</scope>
    <source>
        <strain evidence="1">UBA8839</strain>
    </source>
</reference>
<dbReference type="OrthoDB" id="10147at2157"/>
<comment type="caution">
    <text evidence="3">The sequence shown here is derived from an EMBL/GenBank/DDBJ whole genome shotgun (WGS) entry which is preliminary data.</text>
</comment>
<gene>
    <name evidence="2" type="ORF">CGL51_07665</name>
    <name evidence="3" type="ORF">CGL52_08675</name>
    <name evidence="1" type="ORF">HA333_10345</name>
</gene>
<dbReference type="EMBL" id="DUJP01000033">
    <property type="protein sequence ID" value="HII47810.1"/>
    <property type="molecule type" value="Genomic_DNA"/>
</dbReference>